<evidence type="ECO:0000313" key="3">
    <source>
        <dbReference type="EMBL" id="PVH28007.1"/>
    </source>
</evidence>
<comment type="caution">
    <text evidence="3">The sequence shown here is derived from an EMBL/GenBank/DDBJ whole genome shotgun (WGS) entry which is preliminary data.</text>
</comment>
<dbReference type="Pfam" id="PF01890">
    <property type="entry name" value="CbiG_C"/>
    <property type="match status" value="1"/>
</dbReference>
<dbReference type="AlphaFoldDB" id="A0A2T8HRE0"/>
<dbReference type="InterPro" id="IPR002750">
    <property type="entry name" value="CobE/GbiG_C"/>
</dbReference>
<proteinExistence type="predicted"/>
<dbReference type="Proteomes" id="UP000245911">
    <property type="component" value="Unassembled WGS sequence"/>
</dbReference>
<evidence type="ECO:0000259" key="2">
    <source>
        <dbReference type="Pfam" id="PF01890"/>
    </source>
</evidence>
<sequence>MIVAGFGFRQGASVDSLRAALNLTSARPDLLATAASKAGSPALQALAQDLGLSIHAVAPSDLRAQATLTHSAAAIAAHGTGSVAEAAALSAAGPGARLTGPRKTSPDRMASCAIAERDAP</sequence>
<dbReference type="InterPro" id="IPR036518">
    <property type="entry name" value="CobE/GbiG_C_sf"/>
</dbReference>
<dbReference type="EMBL" id="QDKM01000007">
    <property type="protein sequence ID" value="PVH28007.1"/>
    <property type="molecule type" value="Genomic_DNA"/>
</dbReference>
<dbReference type="SUPFAM" id="SSF159664">
    <property type="entry name" value="CobE/GbiG C-terminal domain-like"/>
    <property type="match status" value="1"/>
</dbReference>
<name>A0A2T8HRE0_9RHOB</name>
<feature type="region of interest" description="Disordered" evidence="1">
    <location>
        <begin position="93"/>
        <end position="120"/>
    </location>
</feature>
<reference evidence="3 4" key="1">
    <citation type="submission" date="2018-04" db="EMBL/GenBank/DDBJ databases">
        <title>Pararhodobacter oceanense sp. nov., isolated from marine intertidal sediment.</title>
        <authorList>
            <person name="Wang X.-L."/>
            <person name="Du Z.-J."/>
        </authorList>
    </citation>
    <scope>NUCLEOTIDE SEQUENCE [LARGE SCALE GENOMIC DNA]</scope>
    <source>
        <strain evidence="3 4">AM505</strain>
    </source>
</reference>
<dbReference type="GO" id="GO:0008168">
    <property type="term" value="F:methyltransferase activity"/>
    <property type="evidence" value="ECO:0007669"/>
    <property type="project" value="UniProtKB-KW"/>
</dbReference>
<accession>A0A2T8HRE0</accession>
<gene>
    <name evidence="3" type="ORF">DDE20_14710</name>
</gene>
<protein>
    <submittedName>
        <fullName evidence="3">Precorrin methylase</fullName>
    </submittedName>
</protein>
<evidence type="ECO:0000256" key="1">
    <source>
        <dbReference type="SAM" id="MobiDB-lite"/>
    </source>
</evidence>
<dbReference type="GO" id="GO:0032259">
    <property type="term" value="P:methylation"/>
    <property type="evidence" value="ECO:0007669"/>
    <property type="project" value="UniProtKB-KW"/>
</dbReference>
<keyword evidence="3" id="KW-0808">Transferase</keyword>
<organism evidence="3 4">
    <name type="scientific">Pararhodobacter oceanensis</name>
    <dbReference type="NCBI Taxonomy" id="2172121"/>
    <lineage>
        <taxon>Bacteria</taxon>
        <taxon>Pseudomonadati</taxon>
        <taxon>Pseudomonadota</taxon>
        <taxon>Alphaproteobacteria</taxon>
        <taxon>Rhodobacterales</taxon>
        <taxon>Paracoccaceae</taxon>
        <taxon>Pararhodobacter</taxon>
    </lineage>
</organism>
<keyword evidence="4" id="KW-1185">Reference proteome</keyword>
<dbReference type="Gene3D" id="3.30.420.180">
    <property type="entry name" value="CobE/GbiG C-terminal domain"/>
    <property type="match status" value="1"/>
</dbReference>
<keyword evidence="3" id="KW-0489">Methyltransferase</keyword>
<dbReference type="RefSeq" id="WP_116559275.1">
    <property type="nucleotide sequence ID" value="NZ_QDKM01000007.1"/>
</dbReference>
<dbReference type="GO" id="GO:0009236">
    <property type="term" value="P:cobalamin biosynthetic process"/>
    <property type="evidence" value="ECO:0007669"/>
    <property type="project" value="InterPro"/>
</dbReference>
<evidence type="ECO:0000313" key="4">
    <source>
        <dbReference type="Proteomes" id="UP000245911"/>
    </source>
</evidence>
<dbReference type="OrthoDB" id="7475241at2"/>
<feature type="domain" description="CobE/GbiG C-terminal" evidence="2">
    <location>
        <begin position="2"/>
        <end position="115"/>
    </location>
</feature>